<proteinExistence type="predicted"/>
<evidence type="ECO:0000313" key="1">
    <source>
        <dbReference type="EMBL" id="QOX63502.1"/>
    </source>
</evidence>
<dbReference type="EMBL" id="CP042469">
    <property type="protein sequence ID" value="QOX63502.1"/>
    <property type="molecule type" value="Genomic_DNA"/>
</dbReference>
<accession>A0ACD1AAG6</accession>
<dbReference type="Proteomes" id="UP000594014">
    <property type="component" value="Chromosome"/>
</dbReference>
<sequence>MGVLNFIINEIFGQGAIFLAIVALIGLILQKKSTSEIVRGTLMTAIGFFVLSQGTGIIVTRAIDGLSGAFNTMMPTASGSPDIDMTVYGTQIGIVMLVAFAFNLFFARFTRWKSIFLTGHMLYWFPYVFIAAGVDAGLTGVKLVVLAAVFTSAYMVISPNLMRPLVKEVTGDDSFTIGHPTTILSVISGYLGKAIGNKSRSTEDLKIPKGLGFLREVSITGSIVICITYVVMYFILLSNKLNPGEVWGYAGGSTGAFTYIFTKSVFFGVGITIMLLGVRMLIAEIVPAFKGIAEKLVPGAIPALDCPVIFNYAPNALIIGFIVAMITSTITIIMTAGMFPTIIIPLTVTCFFEIGTAAIIGNATGGVRGAVVGAALSGIIMIFLVGFGSYFFGNTINNWMLVYGGQDFSFWGILEGLVARLIL</sequence>
<protein>
    <submittedName>
        <fullName evidence="1">PTS ascorbate transporter subunit IIC</fullName>
    </submittedName>
</protein>
<organism evidence="1 2">
    <name type="scientific">Anoxybacterium hadale</name>
    <dbReference type="NCBI Taxonomy" id="3408580"/>
    <lineage>
        <taxon>Bacteria</taxon>
        <taxon>Bacillati</taxon>
        <taxon>Bacillota</taxon>
        <taxon>Clostridia</taxon>
        <taxon>Peptostreptococcales</taxon>
        <taxon>Anaerovoracaceae</taxon>
        <taxon>Anoxybacterium</taxon>
    </lineage>
</organism>
<reference evidence="1" key="1">
    <citation type="submission" date="2019-08" db="EMBL/GenBank/DDBJ databases">
        <title>Genome sequence of Clostridiales bacterium MT110.</title>
        <authorList>
            <person name="Cao J."/>
        </authorList>
    </citation>
    <scope>NUCLEOTIDE SEQUENCE</scope>
    <source>
        <strain evidence="1">MT110</strain>
    </source>
</reference>
<name>A0ACD1AAG6_9FIRM</name>
<evidence type="ECO:0000313" key="2">
    <source>
        <dbReference type="Proteomes" id="UP000594014"/>
    </source>
</evidence>
<gene>
    <name evidence="1" type="ORF">FRZ06_09135</name>
</gene>
<keyword evidence="2" id="KW-1185">Reference proteome</keyword>